<feature type="non-terminal residue" evidence="1">
    <location>
        <position position="1"/>
    </location>
</feature>
<gene>
    <name evidence="1" type="ORF">METZ01_LOCUS363454</name>
</gene>
<dbReference type="AlphaFoldDB" id="A0A382SKU0"/>
<name>A0A382SKU0_9ZZZZ</name>
<reference evidence="1" key="1">
    <citation type="submission" date="2018-05" db="EMBL/GenBank/DDBJ databases">
        <authorList>
            <person name="Lanie J.A."/>
            <person name="Ng W.-L."/>
            <person name="Kazmierczak K.M."/>
            <person name="Andrzejewski T.M."/>
            <person name="Davidsen T.M."/>
            <person name="Wayne K.J."/>
            <person name="Tettelin H."/>
            <person name="Glass J.I."/>
            <person name="Rusch D."/>
            <person name="Podicherti R."/>
            <person name="Tsui H.-C.T."/>
            <person name="Winkler M.E."/>
        </authorList>
    </citation>
    <scope>NUCLEOTIDE SEQUENCE</scope>
</reference>
<evidence type="ECO:0000313" key="1">
    <source>
        <dbReference type="EMBL" id="SVD10600.1"/>
    </source>
</evidence>
<accession>A0A382SKU0</accession>
<sequence>DDEEPFANVEYRVQFATRMIDSPYQDGGYIYLVIPGSGTGTLAEPPALIVADMENPARLHRILVP</sequence>
<proteinExistence type="predicted"/>
<protein>
    <submittedName>
        <fullName evidence="1">Uncharacterized protein</fullName>
    </submittedName>
</protein>
<organism evidence="1">
    <name type="scientific">marine metagenome</name>
    <dbReference type="NCBI Taxonomy" id="408172"/>
    <lineage>
        <taxon>unclassified sequences</taxon>
        <taxon>metagenomes</taxon>
        <taxon>ecological metagenomes</taxon>
    </lineage>
</organism>
<dbReference type="EMBL" id="UINC01129893">
    <property type="protein sequence ID" value="SVD10600.1"/>
    <property type="molecule type" value="Genomic_DNA"/>
</dbReference>